<sequence length="471" mass="51053">MRFWRPLLYQLSHHPRGKSLCFPHPFLSVSPVRAKPKNWRKKAWRISATSIKCRTPEGPCKVRGRSPYARSVAHESSRISQRISSIAESATLKVDGKAKALQAAGRPVISYAAGEPDFATPDHIVEAALEAVRDPRNYRYTPAAGLPDLREAIAAKTLRDSGLEVSPSQVVVTNGGKQAVYQSFATLLDPGDEVLVPTPYWTTYPEAIKLAGGVQVDVFAGSDQGYLVTVEQLEAARTDRTKVLLFVSPSNPTGAVYSPEQTREIGEWAEEHGLWVITDEIYQNLTYDGVRAVSIVEAVPALADRTILVNGVAKTYAMTGWRIGWMVGPADAIKGAANLQSHLSSNVSNISQRAAIAALNGPQDAASAMREAFDRRRKLIVGELNTIPGIVTPTPQGAFYVYPDVTGLLGRPWGGVTPTTSLELADLILEQAEVAVVPGEAFGPSGYVRLSYALGDEALLEGVRRLQRLFA</sequence>
<dbReference type="InterPro" id="IPR015421">
    <property type="entry name" value="PyrdxlP-dep_Trfase_major"/>
</dbReference>
<evidence type="ECO:0000256" key="2">
    <source>
        <dbReference type="ARBA" id="ARBA00007441"/>
    </source>
</evidence>
<evidence type="ECO:0000256" key="3">
    <source>
        <dbReference type="ARBA" id="ARBA00022576"/>
    </source>
</evidence>
<dbReference type="EC" id="2.6.1.-" evidence="6"/>
<dbReference type="SUPFAM" id="SSF53383">
    <property type="entry name" value="PLP-dependent transferases"/>
    <property type="match status" value="1"/>
</dbReference>
<organism evidence="8 9">
    <name type="scientific">Cryobacterium tepidiphilum</name>
    <dbReference type="NCBI Taxonomy" id="2486026"/>
    <lineage>
        <taxon>Bacteria</taxon>
        <taxon>Bacillati</taxon>
        <taxon>Actinomycetota</taxon>
        <taxon>Actinomycetes</taxon>
        <taxon>Micrococcales</taxon>
        <taxon>Microbacteriaceae</taxon>
        <taxon>Cryobacterium</taxon>
    </lineage>
</organism>
<keyword evidence="9" id="KW-1185">Reference proteome</keyword>
<dbReference type="FunFam" id="3.40.640.10:FF:000033">
    <property type="entry name" value="Aspartate aminotransferase"/>
    <property type="match status" value="1"/>
</dbReference>
<keyword evidence="3 6" id="KW-0032">Aminotransferase</keyword>
<gene>
    <name evidence="8" type="ORF">EEJ31_13265</name>
</gene>
<evidence type="ECO:0000256" key="1">
    <source>
        <dbReference type="ARBA" id="ARBA00001933"/>
    </source>
</evidence>
<dbReference type="Gene3D" id="3.40.640.10">
    <property type="entry name" value="Type I PLP-dependent aspartate aminotransferase-like (Major domain)"/>
    <property type="match status" value="1"/>
</dbReference>
<feature type="domain" description="Aminotransferase class I/classII large" evidence="7">
    <location>
        <begin position="108"/>
        <end position="461"/>
    </location>
</feature>
<dbReference type="InterPro" id="IPR015424">
    <property type="entry name" value="PyrdxlP-dep_Trfase"/>
</dbReference>
<evidence type="ECO:0000313" key="8">
    <source>
        <dbReference type="EMBL" id="RNE56639.1"/>
    </source>
</evidence>
<proteinExistence type="inferred from homology"/>
<evidence type="ECO:0000313" key="9">
    <source>
        <dbReference type="Proteomes" id="UP000279859"/>
    </source>
</evidence>
<comment type="cofactor">
    <cofactor evidence="1 6">
        <name>pyridoxal 5'-phosphate</name>
        <dbReference type="ChEBI" id="CHEBI:597326"/>
    </cofactor>
</comment>
<protein>
    <recommendedName>
        <fullName evidence="6">Aminotransferase</fullName>
        <ecNumber evidence="6">2.6.1.-</ecNumber>
    </recommendedName>
</protein>
<dbReference type="Pfam" id="PF00155">
    <property type="entry name" value="Aminotran_1_2"/>
    <property type="match status" value="1"/>
</dbReference>
<dbReference type="InterPro" id="IPR004838">
    <property type="entry name" value="NHTrfase_class1_PyrdxlP-BS"/>
</dbReference>
<dbReference type="InterPro" id="IPR050596">
    <property type="entry name" value="AspAT/PAT-like"/>
</dbReference>
<evidence type="ECO:0000259" key="7">
    <source>
        <dbReference type="Pfam" id="PF00155"/>
    </source>
</evidence>
<reference evidence="8 9" key="1">
    <citation type="submission" date="2018-11" db="EMBL/GenBank/DDBJ databases">
        <title>Cryobacterium sp. nov., isolated from rhizosphere soil of lettuce.</title>
        <authorList>
            <person name="Wang Y."/>
        </authorList>
    </citation>
    <scope>NUCLEOTIDE SEQUENCE [LARGE SCALE GENOMIC DNA]</scope>
    <source>
        <strain evidence="8 9">NEAU-85</strain>
    </source>
</reference>
<dbReference type="Proteomes" id="UP000279859">
    <property type="component" value="Unassembled WGS sequence"/>
</dbReference>
<dbReference type="AlphaFoldDB" id="A0A3M8KVD8"/>
<dbReference type="Gene3D" id="3.90.1150.10">
    <property type="entry name" value="Aspartate Aminotransferase, domain 1"/>
    <property type="match status" value="1"/>
</dbReference>
<name>A0A3M8KVD8_9MICO</name>
<evidence type="ECO:0000256" key="5">
    <source>
        <dbReference type="ARBA" id="ARBA00022898"/>
    </source>
</evidence>
<dbReference type="PANTHER" id="PTHR46383:SF1">
    <property type="entry name" value="ASPARTATE AMINOTRANSFERASE"/>
    <property type="match status" value="1"/>
</dbReference>
<dbReference type="CDD" id="cd00609">
    <property type="entry name" value="AAT_like"/>
    <property type="match status" value="1"/>
</dbReference>
<dbReference type="PROSITE" id="PS00105">
    <property type="entry name" value="AA_TRANSFER_CLASS_1"/>
    <property type="match status" value="1"/>
</dbReference>
<dbReference type="PANTHER" id="PTHR46383">
    <property type="entry name" value="ASPARTATE AMINOTRANSFERASE"/>
    <property type="match status" value="1"/>
</dbReference>
<evidence type="ECO:0000256" key="4">
    <source>
        <dbReference type="ARBA" id="ARBA00022679"/>
    </source>
</evidence>
<comment type="caution">
    <text evidence="8">The sequence shown here is derived from an EMBL/GenBank/DDBJ whole genome shotgun (WGS) entry which is preliminary data.</text>
</comment>
<dbReference type="EMBL" id="RDSR01000028">
    <property type="protein sequence ID" value="RNE56639.1"/>
    <property type="molecule type" value="Genomic_DNA"/>
</dbReference>
<comment type="similarity">
    <text evidence="2 6">Belongs to the class-I pyridoxal-phosphate-dependent aminotransferase family.</text>
</comment>
<accession>A0A3M8KVD8</accession>
<dbReference type="InterPro" id="IPR015422">
    <property type="entry name" value="PyrdxlP-dep_Trfase_small"/>
</dbReference>
<dbReference type="InterPro" id="IPR004839">
    <property type="entry name" value="Aminotransferase_I/II_large"/>
</dbReference>
<evidence type="ECO:0000256" key="6">
    <source>
        <dbReference type="RuleBase" id="RU000481"/>
    </source>
</evidence>
<dbReference type="GO" id="GO:0030170">
    <property type="term" value="F:pyridoxal phosphate binding"/>
    <property type="evidence" value="ECO:0007669"/>
    <property type="project" value="InterPro"/>
</dbReference>
<dbReference type="GO" id="GO:0008483">
    <property type="term" value="F:transaminase activity"/>
    <property type="evidence" value="ECO:0007669"/>
    <property type="project" value="UniProtKB-KW"/>
</dbReference>
<dbReference type="GO" id="GO:0006520">
    <property type="term" value="P:amino acid metabolic process"/>
    <property type="evidence" value="ECO:0007669"/>
    <property type="project" value="InterPro"/>
</dbReference>
<keyword evidence="5" id="KW-0663">Pyridoxal phosphate</keyword>
<keyword evidence="4 6" id="KW-0808">Transferase</keyword>